<keyword evidence="1" id="KW-0812">Transmembrane</keyword>
<evidence type="ECO:0000313" key="5">
    <source>
        <dbReference type="Proteomes" id="UP000194977"/>
    </source>
</evidence>
<evidence type="ECO:0000313" key="3">
    <source>
        <dbReference type="EMBL" id="OTQ10000.1"/>
    </source>
</evidence>
<dbReference type="GO" id="GO:0009389">
    <property type="term" value="F:dimethyl sulfoxide reductase activity"/>
    <property type="evidence" value="ECO:0007669"/>
    <property type="project" value="TreeGrafter"/>
</dbReference>
<dbReference type="GO" id="GO:0005886">
    <property type="term" value="C:plasma membrane"/>
    <property type="evidence" value="ECO:0007669"/>
    <property type="project" value="TreeGrafter"/>
</dbReference>
<organism evidence="2 5">
    <name type="scientific">Gilliamella apicola</name>
    <dbReference type="NCBI Taxonomy" id="1196095"/>
    <lineage>
        <taxon>Bacteria</taxon>
        <taxon>Pseudomonadati</taxon>
        <taxon>Pseudomonadota</taxon>
        <taxon>Gammaproteobacteria</taxon>
        <taxon>Orbales</taxon>
        <taxon>Orbaceae</taxon>
        <taxon>Gilliamella</taxon>
    </lineage>
</organism>
<dbReference type="InterPro" id="IPR007059">
    <property type="entry name" value="DmsC"/>
</dbReference>
<evidence type="ECO:0000313" key="2">
    <source>
        <dbReference type="EMBL" id="OTP98483.1"/>
    </source>
</evidence>
<feature type="transmembrane region" description="Helical" evidence="1">
    <location>
        <begin position="274"/>
        <end position="296"/>
    </location>
</feature>
<dbReference type="EMBL" id="NART01000026">
    <property type="protein sequence ID" value="OTQ10000.1"/>
    <property type="molecule type" value="Genomic_DNA"/>
</dbReference>
<dbReference type="GO" id="GO:0009390">
    <property type="term" value="C:dimethyl sulfoxide reductase complex"/>
    <property type="evidence" value="ECO:0007669"/>
    <property type="project" value="TreeGrafter"/>
</dbReference>
<dbReference type="PANTHER" id="PTHR38095:SF1">
    <property type="entry name" value="ANAEROBIC DIMETHYL SULFOXIDE REDUCTASE CHAIN YNFH"/>
    <property type="match status" value="1"/>
</dbReference>
<name>A0A242NFC6_9GAMM</name>
<protein>
    <recommendedName>
        <fullName evidence="6">Dimethyl sulfoxide reductase</fullName>
    </recommendedName>
</protein>
<evidence type="ECO:0000256" key="1">
    <source>
        <dbReference type="SAM" id="Phobius"/>
    </source>
</evidence>
<dbReference type="AlphaFoldDB" id="A0A242NFC6"/>
<comment type="caution">
    <text evidence="2">The sequence shown here is derived from an EMBL/GenBank/DDBJ whole genome shotgun (WGS) entry which is preliminary data.</text>
</comment>
<keyword evidence="1" id="KW-1133">Transmembrane helix</keyword>
<feature type="transmembrane region" description="Helical" evidence="1">
    <location>
        <begin position="27"/>
        <end position="51"/>
    </location>
</feature>
<reference evidence="4 5" key="1">
    <citation type="submission" date="2017-03" db="EMBL/GenBank/DDBJ databases">
        <title>Comparative genomics of honeybee gut symbionts reveal geographically distinct and subgroup specific antibiotic resistance.</title>
        <authorList>
            <person name="Ludvigsen J."/>
            <person name="Porcellato D."/>
            <person name="Labee-Lund T.M."/>
            <person name="Amdam G.V."/>
            <person name="Rudi K."/>
        </authorList>
    </citation>
    <scope>NUCLEOTIDE SEQUENCE [LARGE SCALE GENOMIC DNA]</scope>
    <source>
        <strain evidence="2 5">A-7-12</strain>
        <strain evidence="3 4">A-9-12</strain>
    </source>
</reference>
<feature type="transmembrane region" description="Helical" evidence="1">
    <location>
        <begin position="104"/>
        <end position="123"/>
    </location>
</feature>
<evidence type="ECO:0008006" key="6">
    <source>
        <dbReference type="Google" id="ProtNLM"/>
    </source>
</evidence>
<dbReference type="Proteomes" id="UP000194977">
    <property type="component" value="Unassembled WGS sequence"/>
</dbReference>
<accession>A0A242NFC6</accession>
<sequence>MHRPKHPVIHLVKCLIRRRSKMHELPLVFFTIFGQLSAGMVLLGSLNYLFNRSNHNTQIIEKVNLVALVFMALGMLLASFHLGKPFRALNVIFGIGRSPMSNEIFTFGVLFGVTFGCVILAYFSHLNNSNRWGFIKTLCQRINQIPHISKILALLLVILSLVFVWTIVLTYMLPTVKTWGTYYTAIQMYTAMLVLGGVMVAMLGFHRTGSIAFVIGALLILLLKLPYINLMIEIAPQLTYDQYHWVAVQCGLLLVALILIAINSWRSKKIMMVYMLGFVCTLVAELCGRIAFYNLWTIPL</sequence>
<keyword evidence="1" id="KW-0472">Membrane</keyword>
<gene>
    <name evidence="3" type="ORF">B6C91_07150</name>
    <name evidence="2" type="ORF">B6D08_10925</name>
</gene>
<dbReference type="Proteomes" id="UP000194800">
    <property type="component" value="Unassembled WGS sequence"/>
</dbReference>
<feature type="transmembrane region" description="Helical" evidence="1">
    <location>
        <begin position="211"/>
        <end position="230"/>
    </location>
</feature>
<dbReference type="EMBL" id="NARP01000030">
    <property type="protein sequence ID" value="OTP98483.1"/>
    <property type="molecule type" value="Genomic_DNA"/>
</dbReference>
<dbReference type="Pfam" id="PF04976">
    <property type="entry name" value="DmsC"/>
    <property type="match status" value="1"/>
</dbReference>
<dbReference type="GO" id="GO:0019645">
    <property type="term" value="P:anaerobic electron transport chain"/>
    <property type="evidence" value="ECO:0007669"/>
    <property type="project" value="InterPro"/>
</dbReference>
<dbReference type="OrthoDB" id="4394845at2"/>
<evidence type="ECO:0000313" key="4">
    <source>
        <dbReference type="Proteomes" id="UP000194800"/>
    </source>
</evidence>
<dbReference type="PANTHER" id="PTHR38095">
    <property type="entry name" value="ANAEROBIC DIMETHYL SULFOXIDE REDUCTASE CHAIN YNFH"/>
    <property type="match status" value="1"/>
</dbReference>
<keyword evidence="4" id="KW-1185">Reference proteome</keyword>
<feature type="transmembrane region" description="Helical" evidence="1">
    <location>
        <begin position="185"/>
        <end position="204"/>
    </location>
</feature>
<feature type="transmembrane region" description="Helical" evidence="1">
    <location>
        <begin position="151"/>
        <end position="173"/>
    </location>
</feature>
<proteinExistence type="predicted"/>
<feature type="transmembrane region" description="Helical" evidence="1">
    <location>
        <begin position="242"/>
        <end position="262"/>
    </location>
</feature>
<feature type="transmembrane region" description="Helical" evidence="1">
    <location>
        <begin position="63"/>
        <end position="84"/>
    </location>
</feature>